<dbReference type="AlphaFoldDB" id="A0A916E5F1"/>
<comment type="similarity">
    <text evidence="2">Belongs to the UPF0220 family.</text>
</comment>
<evidence type="ECO:0000256" key="6">
    <source>
        <dbReference type="SAM" id="Phobius"/>
    </source>
</evidence>
<feature type="transmembrane region" description="Helical" evidence="6">
    <location>
        <begin position="115"/>
        <end position="137"/>
    </location>
</feature>
<dbReference type="InterPro" id="IPR007919">
    <property type="entry name" value="UPF0220"/>
</dbReference>
<evidence type="ECO:0000256" key="1">
    <source>
        <dbReference type="ARBA" id="ARBA00004141"/>
    </source>
</evidence>
<accession>A0A916E5F1</accession>
<keyword evidence="4 6" id="KW-1133">Transmembrane helix</keyword>
<proteinExistence type="inferred from homology"/>
<dbReference type="VEuPathDB" id="FungiDB:RhiirFUN_006124"/>
<reference evidence="7" key="1">
    <citation type="submission" date="2020-05" db="EMBL/GenBank/DDBJ databases">
        <authorList>
            <person name="Rincon C."/>
            <person name="Sanders R I."/>
            <person name="Robbins C."/>
            <person name="Chaturvedi A."/>
        </authorList>
    </citation>
    <scope>NUCLEOTIDE SEQUENCE</scope>
    <source>
        <strain evidence="7">CHB12</strain>
    </source>
</reference>
<feature type="transmembrane region" description="Helical" evidence="6">
    <location>
        <begin position="32"/>
        <end position="58"/>
    </location>
</feature>
<evidence type="ECO:0000256" key="4">
    <source>
        <dbReference type="ARBA" id="ARBA00022989"/>
    </source>
</evidence>
<feature type="transmembrane region" description="Helical" evidence="6">
    <location>
        <begin position="149"/>
        <end position="170"/>
    </location>
</feature>
<name>A0A916E5F1_9GLOM</name>
<dbReference type="OrthoDB" id="268928at2759"/>
<keyword evidence="3 6" id="KW-0812">Transmembrane</keyword>
<comment type="caution">
    <text evidence="7">The sequence shown here is derived from an EMBL/GenBank/DDBJ whole genome shotgun (WGS) entry which is preliminary data.</text>
</comment>
<sequence>MSHSQLFDNERQRVCLIPIPALPHLTEKKREAGVYISGGLFAIGWWFFIDAVVYSNYLKSDDDSVPVMNFEDWICGILSTIGMIIINLINKSNLTPGNFYGPYGYGGEVNMYARLFLFVGFAALAGGLAGSFTILILKYIVIESPHTYFGIALIIQNLSIMFSTFILWIAQSADDESGYQFILYKFIPE</sequence>
<comment type="subcellular location">
    <subcellularLocation>
        <location evidence="1">Membrane</location>
        <topology evidence="1">Multi-pass membrane protein</topology>
    </subcellularLocation>
</comment>
<dbReference type="Pfam" id="PF05255">
    <property type="entry name" value="UPF0220"/>
    <property type="match status" value="1"/>
</dbReference>
<gene>
    <name evidence="7" type="ORF">CHRIB12_LOCUS9659</name>
</gene>
<dbReference type="GO" id="GO:0016020">
    <property type="term" value="C:membrane"/>
    <property type="evidence" value="ECO:0007669"/>
    <property type="project" value="UniProtKB-SubCell"/>
</dbReference>
<organism evidence="7 8">
    <name type="scientific">Rhizophagus irregularis</name>
    <dbReference type="NCBI Taxonomy" id="588596"/>
    <lineage>
        <taxon>Eukaryota</taxon>
        <taxon>Fungi</taxon>
        <taxon>Fungi incertae sedis</taxon>
        <taxon>Mucoromycota</taxon>
        <taxon>Glomeromycotina</taxon>
        <taxon>Glomeromycetes</taxon>
        <taxon>Glomerales</taxon>
        <taxon>Glomeraceae</taxon>
        <taxon>Rhizophagus</taxon>
    </lineage>
</organism>
<evidence type="ECO:0000313" key="8">
    <source>
        <dbReference type="Proteomes" id="UP000684084"/>
    </source>
</evidence>
<dbReference type="EMBL" id="CAGKOT010000019">
    <property type="protein sequence ID" value="CAB5363776.1"/>
    <property type="molecule type" value="Genomic_DNA"/>
</dbReference>
<protein>
    <submittedName>
        <fullName evidence="7">Uncharacterized protein</fullName>
    </submittedName>
</protein>
<evidence type="ECO:0000256" key="2">
    <source>
        <dbReference type="ARBA" id="ARBA00005335"/>
    </source>
</evidence>
<evidence type="ECO:0000256" key="5">
    <source>
        <dbReference type="ARBA" id="ARBA00023136"/>
    </source>
</evidence>
<feature type="transmembrane region" description="Helical" evidence="6">
    <location>
        <begin position="70"/>
        <end position="89"/>
    </location>
</feature>
<dbReference type="PANTHER" id="PTHR13180">
    <property type="entry name" value="SMALL MEMBRANE PROTEIN-RELATED"/>
    <property type="match status" value="1"/>
</dbReference>
<evidence type="ECO:0000313" key="7">
    <source>
        <dbReference type="EMBL" id="CAB5363776.1"/>
    </source>
</evidence>
<keyword evidence="5 6" id="KW-0472">Membrane</keyword>
<evidence type="ECO:0000256" key="3">
    <source>
        <dbReference type="ARBA" id="ARBA00022692"/>
    </source>
</evidence>
<dbReference type="Proteomes" id="UP000684084">
    <property type="component" value="Unassembled WGS sequence"/>
</dbReference>